<organism evidence="1 2">
    <name type="scientific">Iris pallida</name>
    <name type="common">Sweet iris</name>
    <dbReference type="NCBI Taxonomy" id="29817"/>
    <lineage>
        <taxon>Eukaryota</taxon>
        <taxon>Viridiplantae</taxon>
        <taxon>Streptophyta</taxon>
        <taxon>Embryophyta</taxon>
        <taxon>Tracheophyta</taxon>
        <taxon>Spermatophyta</taxon>
        <taxon>Magnoliopsida</taxon>
        <taxon>Liliopsida</taxon>
        <taxon>Asparagales</taxon>
        <taxon>Iridaceae</taxon>
        <taxon>Iridoideae</taxon>
        <taxon>Irideae</taxon>
        <taxon>Iris</taxon>
    </lineage>
</organism>
<name>A0AAX6E0H9_IRIPA</name>
<protein>
    <submittedName>
        <fullName evidence="1">Uncharacterized protein</fullName>
    </submittedName>
</protein>
<evidence type="ECO:0000313" key="1">
    <source>
        <dbReference type="EMBL" id="KAJ6797473.1"/>
    </source>
</evidence>
<gene>
    <name evidence="1" type="ORF">M6B38_217405</name>
</gene>
<reference evidence="1" key="1">
    <citation type="journal article" date="2023" name="GigaByte">
        <title>Genome assembly of the bearded iris, Iris pallida Lam.</title>
        <authorList>
            <person name="Bruccoleri R.E."/>
            <person name="Oakeley E.J."/>
            <person name="Faust A.M.E."/>
            <person name="Altorfer M."/>
            <person name="Dessus-Babus S."/>
            <person name="Burckhardt D."/>
            <person name="Oertli M."/>
            <person name="Naumann U."/>
            <person name="Petersen F."/>
            <person name="Wong J."/>
        </authorList>
    </citation>
    <scope>NUCLEOTIDE SEQUENCE</scope>
    <source>
        <strain evidence="1">GSM-AAB239-AS_SAM_17_03QT</strain>
    </source>
</reference>
<accession>A0AAX6E0H9</accession>
<dbReference type="AlphaFoldDB" id="A0AAX6E0H9"/>
<dbReference type="Proteomes" id="UP001140949">
    <property type="component" value="Unassembled WGS sequence"/>
</dbReference>
<comment type="caution">
    <text evidence="1">The sequence shown here is derived from an EMBL/GenBank/DDBJ whole genome shotgun (WGS) entry which is preliminary data.</text>
</comment>
<evidence type="ECO:0000313" key="2">
    <source>
        <dbReference type="Proteomes" id="UP001140949"/>
    </source>
</evidence>
<proteinExistence type="predicted"/>
<reference evidence="1" key="2">
    <citation type="submission" date="2023-04" db="EMBL/GenBank/DDBJ databases">
        <authorList>
            <person name="Bruccoleri R.E."/>
            <person name="Oakeley E.J."/>
            <person name="Faust A.-M."/>
            <person name="Dessus-Babus S."/>
            <person name="Altorfer M."/>
            <person name="Burckhardt D."/>
            <person name="Oertli M."/>
            <person name="Naumann U."/>
            <person name="Petersen F."/>
            <person name="Wong J."/>
        </authorList>
    </citation>
    <scope>NUCLEOTIDE SEQUENCE</scope>
    <source>
        <strain evidence="1">GSM-AAB239-AS_SAM_17_03QT</strain>
        <tissue evidence="1">Leaf</tissue>
    </source>
</reference>
<keyword evidence="2" id="KW-1185">Reference proteome</keyword>
<dbReference type="EMBL" id="JANAVB010040819">
    <property type="protein sequence ID" value="KAJ6797473.1"/>
    <property type="molecule type" value="Genomic_DNA"/>
</dbReference>
<sequence length="57" mass="6215">MFVSNSFVENCSSMGSPHLTIGGSYSDLTEVSAASRSDTTTTDRSRFLHLEFFTTTS</sequence>